<dbReference type="Gene3D" id="3.30.420.10">
    <property type="entry name" value="Ribonuclease H-like superfamily/Ribonuclease H"/>
    <property type="match status" value="1"/>
</dbReference>
<dbReference type="SUPFAM" id="SSF101690">
    <property type="entry name" value="PAZ domain"/>
    <property type="match status" value="1"/>
</dbReference>
<dbReference type="PANTHER" id="PTHR22891">
    <property type="entry name" value="EUKARYOTIC TRANSLATION INITIATION FACTOR 2C"/>
    <property type="match status" value="1"/>
</dbReference>
<feature type="region of interest" description="Disordered" evidence="1">
    <location>
        <begin position="389"/>
        <end position="419"/>
    </location>
</feature>
<dbReference type="InterPro" id="IPR032472">
    <property type="entry name" value="ArgoL2"/>
</dbReference>
<dbReference type="SMART" id="SM00950">
    <property type="entry name" value="Piwi"/>
    <property type="match status" value="1"/>
</dbReference>
<dbReference type="GO" id="GO:0003723">
    <property type="term" value="F:RNA binding"/>
    <property type="evidence" value="ECO:0007669"/>
    <property type="project" value="InterPro"/>
</dbReference>
<evidence type="ECO:0000256" key="1">
    <source>
        <dbReference type="SAM" id="MobiDB-lite"/>
    </source>
</evidence>
<dbReference type="InterPro" id="IPR036397">
    <property type="entry name" value="RNaseH_sf"/>
</dbReference>
<dbReference type="InterPro" id="IPR012337">
    <property type="entry name" value="RNaseH-like_sf"/>
</dbReference>
<dbReference type="Pfam" id="PF02171">
    <property type="entry name" value="Piwi"/>
    <property type="match status" value="1"/>
</dbReference>
<dbReference type="InterPro" id="IPR003100">
    <property type="entry name" value="PAZ_dom"/>
</dbReference>
<dbReference type="Pfam" id="PF16486">
    <property type="entry name" value="ArgoN"/>
    <property type="match status" value="1"/>
</dbReference>
<dbReference type="SUPFAM" id="SSF53098">
    <property type="entry name" value="Ribonuclease H-like"/>
    <property type="match status" value="1"/>
</dbReference>
<dbReference type="InterPro" id="IPR003165">
    <property type="entry name" value="Piwi"/>
</dbReference>
<dbReference type="Proteomes" id="UP000325780">
    <property type="component" value="Unassembled WGS sequence"/>
</dbReference>
<dbReference type="AlphaFoldDB" id="A0A5N6TPZ4"/>
<sequence length="993" mass="108125">MPPRGNRGRGNRGSGGGRGGSGRGRGGGGGGGGGEGNEGRGGGQYQGRGQGRGGSQDRGGSYHDGAGRGGRGRGFRDDSGSRSSIGPPPRPGPGSGGNNLILWANHFEVKSVPKQLYRYHFEISPNDKSKPTGKKAQQIAWLMIHENEPFSKHVSNIVTDYKSTLLSNVQILGKGQEAECDVRYRTENEEEYAADATVYRVRYRFTGILSPETLVDALGNPHQAAKYPNKADVLQAMNIIIGHHPKTDSSIASVGANKHYGLSIPNSKSDLTEGLDALRGFFVSIRAATARLTANVQVKYIACFQEGRLGDLVVNSGKTYRMEELSSFIKKVRIAVLHMEKTNKEGQKVPRIRTIYGLANPIDGQRLSHPPKVRKIGAGPKEVQFWLEGSGQHSPRQGASGGKQAKGRGKQPEKAGPASGGKYITVFDYFQQHYQINMNPDMPVVNVGTKENPTYLPVEVCMVQAGQPAQTKLTPNQTREMLKFAVKPPSENAEAIMKQGTKVLGTHPQNPTLEKFGIKIGDGLITVKGRVLDPPIVNYLDAQNSSKRVTPAKGGWNMFSIKFQKPGSLPSWTYLVVSNYGNPNEFNAKFGPLTNKLKEVGIQTNGPTGGIVIQVPERDKACQQRSLEQAIQKLAALKPTLIVSVLPREDTWMYNCIKTLCDVRYGIRNVNMLLKNLNNANAQNFANIALKVNLKCGGCNQILNKEAMGVIGEGKTMLIGIDVTHPSPGSASNAPSVAAMVASTDANLSQWPAEICVQESRKEMVDALSTMLSAHLQRWAKRNNNSYPENIIVYRDGVSEGQYEQVITKELPLLRQACDKTYPATASKGGTPRISIVVVGKRHNTRFYPTSLATADASGNPVNGTIVDNGVTECQNWDFYLQAHTALKGTARPAHYFVVYDEIFKYLKPTGKMKNSADILESLTHNICYLFGRATKSVSVCPPAYYADLACTRARCYLNRFFEPTSEGAAPGSQASNQEVRVHPSVRDTMFYI</sequence>
<accession>A0A5N6TPZ4</accession>
<dbReference type="Pfam" id="PF16488">
    <property type="entry name" value="ArgoL2"/>
    <property type="match status" value="1"/>
</dbReference>
<proteinExistence type="predicted"/>
<organism evidence="3 4">
    <name type="scientific">Aspergillus avenaceus</name>
    <dbReference type="NCBI Taxonomy" id="36643"/>
    <lineage>
        <taxon>Eukaryota</taxon>
        <taxon>Fungi</taxon>
        <taxon>Dikarya</taxon>
        <taxon>Ascomycota</taxon>
        <taxon>Pezizomycotina</taxon>
        <taxon>Eurotiomycetes</taxon>
        <taxon>Eurotiomycetidae</taxon>
        <taxon>Eurotiales</taxon>
        <taxon>Aspergillaceae</taxon>
        <taxon>Aspergillus</taxon>
        <taxon>Aspergillus subgen. Circumdati</taxon>
    </lineage>
</organism>
<gene>
    <name evidence="3" type="ORF">BDV25DRAFT_131244</name>
</gene>
<dbReference type="Pfam" id="PF08699">
    <property type="entry name" value="ArgoL1"/>
    <property type="match status" value="1"/>
</dbReference>
<dbReference type="SMART" id="SM01163">
    <property type="entry name" value="DUF1785"/>
    <property type="match status" value="1"/>
</dbReference>
<keyword evidence="4" id="KW-1185">Reference proteome</keyword>
<feature type="compositionally biased region" description="Basic residues" evidence="1">
    <location>
        <begin position="1"/>
        <end position="10"/>
    </location>
</feature>
<protein>
    <submittedName>
        <fullName evidence="3">Ribonuclease H-like domain-containing protein</fullName>
    </submittedName>
</protein>
<dbReference type="InterPro" id="IPR032474">
    <property type="entry name" value="Argonaute_N"/>
</dbReference>
<dbReference type="EMBL" id="ML742161">
    <property type="protein sequence ID" value="KAE8148426.1"/>
    <property type="molecule type" value="Genomic_DNA"/>
</dbReference>
<dbReference type="InterPro" id="IPR036085">
    <property type="entry name" value="PAZ_dom_sf"/>
</dbReference>
<dbReference type="Pfam" id="PF02170">
    <property type="entry name" value="PAZ"/>
    <property type="match status" value="1"/>
</dbReference>
<evidence type="ECO:0000313" key="3">
    <source>
        <dbReference type="EMBL" id="KAE8148426.1"/>
    </source>
</evidence>
<dbReference type="CDD" id="cd04657">
    <property type="entry name" value="Piwi_ago-like"/>
    <property type="match status" value="1"/>
</dbReference>
<reference evidence="3 4" key="1">
    <citation type="submission" date="2019-04" db="EMBL/GenBank/DDBJ databases">
        <title>Friends and foes A comparative genomics study of 23 Aspergillus species from section Flavi.</title>
        <authorList>
            <consortium name="DOE Joint Genome Institute"/>
            <person name="Kjaerbolling I."/>
            <person name="Vesth T."/>
            <person name="Frisvad J.C."/>
            <person name="Nybo J.L."/>
            <person name="Theobald S."/>
            <person name="Kildgaard S."/>
            <person name="Isbrandt T."/>
            <person name="Kuo A."/>
            <person name="Sato A."/>
            <person name="Lyhne E.K."/>
            <person name="Kogle M.E."/>
            <person name="Wiebenga A."/>
            <person name="Kun R.S."/>
            <person name="Lubbers R.J."/>
            <person name="Makela M.R."/>
            <person name="Barry K."/>
            <person name="Chovatia M."/>
            <person name="Clum A."/>
            <person name="Daum C."/>
            <person name="Haridas S."/>
            <person name="He G."/>
            <person name="LaButti K."/>
            <person name="Lipzen A."/>
            <person name="Mondo S."/>
            <person name="Riley R."/>
            <person name="Salamov A."/>
            <person name="Simmons B.A."/>
            <person name="Magnuson J.K."/>
            <person name="Henrissat B."/>
            <person name="Mortensen U.H."/>
            <person name="Larsen T.O."/>
            <person name="Devries R.P."/>
            <person name="Grigoriev I.V."/>
            <person name="Machida M."/>
            <person name="Baker S.E."/>
            <person name="Andersen M.R."/>
        </authorList>
    </citation>
    <scope>NUCLEOTIDE SEQUENCE [LARGE SCALE GENOMIC DNA]</scope>
    <source>
        <strain evidence="3 4">IBT 18842</strain>
    </source>
</reference>
<evidence type="ECO:0000313" key="4">
    <source>
        <dbReference type="Proteomes" id="UP000325780"/>
    </source>
</evidence>
<dbReference type="Gene3D" id="2.170.260.10">
    <property type="entry name" value="paz domain"/>
    <property type="match status" value="1"/>
</dbReference>
<dbReference type="InterPro" id="IPR045246">
    <property type="entry name" value="Piwi_ago-like"/>
</dbReference>
<dbReference type="OrthoDB" id="10252740at2759"/>
<dbReference type="PROSITE" id="PS50822">
    <property type="entry name" value="PIWI"/>
    <property type="match status" value="1"/>
</dbReference>
<name>A0A5N6TPZ4_ASPAV</name>
<dbReference type="InterPro" id="IPR014811">
    <property type="entry name" value="ArgoL1"/>
</dbReference>
<dbReference type="Gene3D" id="3.40.50.2300">
    <property type="match status" value="1"/>
</dbReference>
<feature type="compositionally biased region" description="Gly residues" evidence="1">
    <location>
        <begin position="11"/>
        <end position="57"/>
    </location>
</feature>
<evidence type="ECO:0000259" key="2">
    <source>
        <dbReference type="PROSITE" id="PS50822"/>
    </source>
</evidence>
<dbReference type="CDD" id="cd02846">
    <property type="entry name" value="PAZ_argonaute_like"/>
    <property type="match status" value="1"/>
</dbReference>
<feature type="region of interest" description="Disordered" evidence="1">
    <location>
        <begin position="1"/>
        <end position="98"/>
    </location>
</feature>
<feature type="domain" description="Piwi" evidence="2">
    <location>
        <begin position="641"/>
        <end position="959"/>
    </location>
</feature>